<dbReference type="Proteomes" id="UP000607653">
    <property type="component" value="Unassembled WGS sequence"/>
</dbReference>
<gene>
    <name evidence="1" type="ORF">HUJ06_012677</name>
</gene>
<proteinExistence type="predicted"/>
<protein>
    <submittedName>
        <fullName evidence="1">Uncharacterized protein</fullName>
    </submittedName>
</protein>
<evidence type="ECO:0000313" key="2">
    <source>
        <dbReference type="Proteomes" id="UP000607653"/>
    </source>
</evidence>
<dbReference type="AlphaFoldDB" id="A0A822YSR4"/>
<sequence>MENETLATILFSKICCLIEEGRRTISDKEP</sequence>
<evidence type="ECO:0000313" key="1">
    <source>
        <dbReference type="EMBL" id="DAD33826.1"/>
    </source>
</evidence>
<keyword evidence="2" id="KW-1185">Reference proteome</keyword>
<accession>A0A822YSR4</accession>
<reference evidence="1 2" key="1">
    <citation type="journal article" date="2020" name="Mol. Biol. Evol.">
        <title>Distinct Expression and Methylation Patterns for Genes with Different Fates following a Single Whole-Genome Duplication in Flowering Plants.</title>
        <authorList>
            <person name="Shi T."/>
            <person name="Rahmani R.S."/>
            <person name="Gugger P.F."/>
            <person name="Wang M."/>
            <person name="Li H."/>
            <person name="Zhang Y."/>
            <person name="Li Z."/>
            <person name="Wang Q."/>
            <person name="Van de Peer Y."/>
            <person name="Marchal K."/>
            <person name="Chen J."/>
        </authorList>
    </citation>
    <scope>NUCLEOTIDE SEQUENCE [LARGE SCALE GENOMIC DNA]</scope>
    <source>
        <tissue evidence="1">Leaf</tissue>
    </source>
</reference>
<dbReference type="EMBL" id="DUZY01000003">
    <property type="protein sequence ID" value="DAD33826.1"/>
    <property type="molecule type" value="Genomic_DNA"/>
</dbReference>
<comment type="caution">
    <text evidence="1">The sequence shown here is derived from an EMBL/GenBank/DDBJ whole genome shotgun (WGS) entry which is preliminary data.</text>
</comment>
<organism evidence="1 2">
    <name type="scientific">Nelumbo nucifera</name>
    <name type="common">Sacred lotus</name>
    <dbReference type="NCBI Taxonomy" id="4432"/>
    <lineage>
        <taxon>Eukaryota</taxon>
        <taxon>Viridiplantae</taxon>
        <taxon>Streptophyta</taxon>
        <taxon>Embryophyta</taxon>
        <taxon>Tracheophyta</taxon>
        <taxon>Spermatophyta</taxon>
        <taxon>Magnoliopsida</taxon>
        <taxon>Proteales</taxon>
        <taxon>Nelumbonaceae</taxon>
        <taxon>Nelumbo</taxon>
    </lineage>
</organism>
<name>A0A822YSR4_NELNU</name>